<feature type="domain" description="CxC2-like cysteine cluster KDZ transposase-associated" evidence="2">
    <location>
        <begin position="41"/>
        <end position="148"/>
    </location>
</feature>
<dbReference type="STRING" id="436010.A0A166QDM1"/>
<dbReference type="PANTHER" id="PTHR33096">
    <property type="entry name" value="CXC2 DOMAIN-CONTAINING PROTEIN"/>
    <property type="match status" value="1"/>
</dbReference>
<proteinExistence type="predicted"/>
<evidence type="ECO:0000259" key="2">
    <source>
        <dbReference type="Pfam" id="PF18803"/>
    </source>
</evidence>
<accession>A0A166QDM1</accession>
<feature type="region of interest" description="Disordered" evidence="1">
    <location>
        <begin position="410"/>
        <end position="431"/>
    </location>
</feature>
<feature type="non-terminal residue" evidence="3">
    <location>
        <position position="1"/>
    </location>
</feature>
<dbReference type="InterPro" id="IPR040521">
    <property type="entry name" value="KDZ"/>
</dbReference>
<evidence type="ECO:0000256" key="1">
    <source>
        <dbReference type="SAM" id="MobiDB-lite"/>
    </source>
</evidence>
<dbReference type="EMBL" id="KV417511">
    <property type="protein sequence ID" value="KZP27030.1"/>
    <property type="molecule type" value="Genomic_DNA"/>
</dbReference>
<gene>
    <name evidence="3" type="ORF">FIBSPDRAFT_731485</name>
</gene>
<keyword evidence="4" id="KW-1185">Reference proteome</keyword>
<feature type="compositionally biased region" description="Polar residues" evidence="1">
    <location>
        <begin position="418"/>
        <end position="429"/>
    </location>
</feature>
<name>A0A166QDM1_9AGAM</name>
<dbReference type="Pfam" id="PF18758">
    <property type="entry name" value="KDZ"/>
    <property type="match status" value="1"/>
</dbReference>
<dbReference type="Proteomes" id="UP000076532">
    <property type="component" value="Unassembled WGS sequence"/>
</dbReference>
<evidence type="ECO:0000313" key="4">
    <source>
        <dbReference type="Proteomes" id="UP000076532"/>
    </source>
</evidence>
<sequence>RCEDCHGGMMMCVSCSVSTHECNPTHRVELWNGSHFEHTTLKALGLRIQLGHSTGQSCINPIAAPGDDFVIVDVNGIHQVALDYCGCDRAKGETVQLLRARLYPATVQAPKTAATFNLLELFHLLTFKAKASAFEFYNALARRSDNTGTIDIPDRYDEFLRMIRQWRNLKMMKRAGRGHDPAGAKGTAEGECAVLCPACPQPGKNLPSNWREAPDNSRFVFGLFLAADANFRMVRRKVSSEAADPTFSAGFSYFCEISKYREHLAKFGDQKEIHSNCVKHHAVGDANTSRFANLAASGIGTIDCTRHMMKRPSSVGELQKGERYANMDYIFFHSTSQQDYVRLVMSYDIACQWSINLWGRMPDMPGYVQIDREGKSFVFLVPKFHLPAHIEKCHTSYSFNLTRGVGRTDGEAPERGWSNINPVSSSTKQMGPASYRETIDDHFGDWNWLRIITLGKCRILLRKLKAAVEERDAQVVDFDAFTKTIPAVTVLQWSTMVEEWEIDNDLPNPFVSVTRNATQNDVRLALAEEDGEYLKRDDAAPVHDQVTPGIFISQGLELEAQQVRLKADAKALDASATALQRAKILERKIGLQRKIQAWTDLQRLYMPEVTVTRAQERRAAADTDHEIPSYDISLHLPSSLTQRMRTHQKLFEYEFRLRTAQAYEGLEEVRRHLRLRTHMYKYKDKHLVGQRANTRSRNLLTRVQTKVDASAAKYTRARHALGTLAERTGAVGWDTQLQPLNDEDIRAFADESEKDKLLSWIWMVVGVRVDGDDKAVQEVLRIEWCKARARAMRWSEEVLLLREEMRRVQTFFSWQADWWQQQAHRIPHLSIEDTEGVAAYAAKQASIRHLMAKRFDKLWREGWLMVKEGAGADNEILELEPSSSSFITNYPAPDR</sequence>
<evidence type="ECO:0000313" key="3">
    <source>
        <dbReference type="EMBL" id="KZP27030.1"/>
    </source>
</evidence>
<dbReference type="OrthoDB" id="3261436at2759"/>
<reference evidence="3 4" key="1">
    <citation type="journal article" date="2016" name="Mol. Biol. Evol.">
        <title>Comparative Genomics of Early-Diverging Mushroom-Forming Fungi Provides Insights into the Origins of Lignocellulose Decay Capabilities.</title>
        <authorList>
            <person name="Nagy L.G."/>
            <person name="Riley R."/>
            <person name="Tritt A."/>
            <person name="Adam C."/>
            <person name="Daum C."/>
            <person name="Floudas D."/>
            <person name="Sun H."/>
            <person name="Yadav J.S."/>
            <person name="Pangilinan J."/>
            <person name="Larsson K.H."/>
            <person name="Matsuura K."/>
            <person name="Barry K."/>
            <person name="Labutti K."/>
            <person name="Kuo R."/>
            <person name="Ohm R.A."/>
            <person name="Bhattacharya S.S."/>
            <person name="Shirouzu T."/>
            <person name="Yoshinaga Y."/>
            <person name="Martin F.M."/>
            <person name="Grigoriev I.V."/>
            <person name="Hibbett D.S."/>
        </authorList>
    </citation>
    <scope>NUCLEOTIDE SEQUENCE [LARGE SCALE GENOMIC DNA]</scope>
    <source>
        <strain evidence="3 4">CBS 109695</strain>
    </source>
</reference>
<dbReference type="AlphaFoldDB" id="A0A166QDM1"/>
<dbReference type="Pfam" id="PF18803">
    <property type="entry name" value="CxC2"/>
    <property type="match status" value="1"/>
</dbReference>
<protein>
    <recommendedName>
        <fullName evidence="2">CxC2-like cysteine cluster KDZ transposase-associated domain-containing protein</fullName>
    </recommendedName>
</protein>
<dbReference type="InterPro" id="IPR041457">
    <property type="entry name" value="CxC2_KDZ-assoc"/>
</dbReference>
<organism evidence="3 4">
    <name type="scientific">Athelia psychrophila</name>
    <dbReference type="NCBI Taxonomy" id="1759441"/>
    <lineage>
        <taxon>Eukaryota</taxon>
        <taxon>Fungi</taxon>
        <taxon>Dikarya</taxon>
        <taxon>Basidiomycota</taxon>
        <taxon>Agaricomycotina</taxon>
        <taxon>Agaricomycetes</taxon>
        <taxon>Agaricomycetidae</taxon>
        <taxon>Atheliales</taxon>
        <taxon>Atheliaceae</taxon>
        <taxon>Athelia</taxon>
    </lineage>
</organism>
<dbReference type="PANTHER" id="PTHR33096:SF1">
    <property type="entry name" value="CXC1-LIKE CYSTEINE CLUSTER ASSOCIATED WITH KDZ TRANSPOSASES DOMAIN-CONTAINING PROTEIN"/>
    <property type="match status" value="1"/>
</dbReference>